<reference evidence="3" key="2">
    <citation type="submission" date="2020-09" db="EMBL/GenBank/DDBJ databases">
        <authorList>
            <person name="Sun Q."/>
            <person name="Ohkuma M."/>
        </authorList>
    </citation>
    <scope>NUCLEOTIDE SEQUENCE</scope>
    <source>
        <strain evidence="3">JCM 13064</strain>
    </source>
</reference>
<name>A0A917VGW6_9ACTN</name>
<comment type="caution">
    <text evidence="3">The sequence shown here is derived from an EMBL/GenBank/DDBJ whole genome shotgun (WGS) entry which is preliminary data.</text>
</comment>
<feature type="region of interest" description="Disordered" evidence="1">
    <location>
        <begin position="30"/>
        <end position="73"/>
    </location>
</feature>
<feature type="compositionally biased region" description="Low complexity" evidence="1">
    <location>
        <begin position="55"/>
        <end position="68"/>
    </location>
</feature>
<dbReference type="PROSITE" id="PS51257">
    <property type="entry name" value="PROKAR_LIPOPROTEIN"/>
    <property type="match status" value="1"/>
</dbReference>
<keyword evidence="2" id="KW-0732">Signal</keyword>
<feature type="compositionally biased region" description="Low complexity" evidence="1">
    <location>
        <begin position="34"/>
        <end position="45"/>
    </location>
</feature>
<protein>
    <recommendedName>
        <fullName evidence="5">Lipoprotein</fullName>
    </recommendedName>
</protein>
<evidence type="ECO:0008006" key="5">
    <source>
        <dbReference type="Google" id="ProtNLM"/>
    </source>
</evidence>
<feature type="signal peptide" evidence="2">
    <location>
        <begin position="1"/>
        <end position="26"/>
    </location>
</feature>
<evidence type="ECO:0000256" key="2">
    <source>
        <dbReference type="SAM" id="SignalP"/>
    </source>
</evidence>
<dbReference type="AlphaFoldDB" id="A0A917VGW6"/>
<dbReference type="RefSeq" id="WP_189162583.1">
    <property type="nucleotide sequence ID" value="NZ_BMNT01000008.1"/>
</dbReference>
<gene>
    <name evidence="3" type="ORF">GCM10007964_19120</name>
</gene>
<evidence type="ECO:0000256" key="1">
    <source>
        <dbReference type="SAM" id="MobiDB-lite"/>
    </source>
</evidence>
<organism evidence="3 4">
    <name type="scientific">Sphaerisporangium melleum</name>
    <dbReference type="NCBI Taxonomy" id="321316"/>
    <lineage>
        <taxon>Bacteria</taxon>
        <taxon>Bacillati</taxon>
        <taxon>Actinomycetota</taxon>
        <taxon>Actinomycetes</taxon>
        <taxon>Streptosporangiales</taxon>
        <taxon>Streptosporangiaceae</taxon>
        <taxon>Sphaerisporangium</taxon>
    </lineage>
</organism>
<accession>A0A917VGW6</accession>
<reference evidence="3" key="1">
    <citation type="journal article" date="2014" name="Int. J. Syst. Evol. Microbiol.">
        <title>Complete genome sequence of Corynebacterium casei LMG S-19264T (=DSM 44701T), isolated from a smear-ripened cheese.</title>
        <authorList>
            <consortium name="US DOE Joint Genome Institute (JGI-PGF)"/>
            <person name="Walter F."/>
            <person name="Albersmeier A."/>
            <person name="Kalinowski J."/>
            <person name="Ruckert C."/>
        </authorList>
    </citation>
    <scope>NUCLEOTIDE SEQUENCE</scope>
    <source>
        <strain evidence="3">JCM 13064</strain>
    </source>
</reference>
<evidence type="ECO:0000313" key="3">
    <source>
        <dbReference type="EMBL" id="GGK76510.1"/>
    </source>
</evidence>
<sequence>MGTPRHRPLAPFFLALTVALPLVVTACSGGDGRATGPSASAATRTGAGGTGGPVPSGSASVPSPSATGETAASPSWKIVTGGVGGSAALLDVAASGPRDVWAAGYQGSAEDREGLPALQHWDGTRWTETPVREADAWHLEGVSTTGPRDVWVVGNRDTPYAAHFDGVRWSGWRPFGVAEDYTLTDVAARGGREAWLVGHNATEGVIVEWNGRNFHSALRADGFFTAVTAKAGHVWAVGNDAPRGEPPREPMIWHGAAISGTRVQSWQQVRTPSIPGGVLRRIWMVSPADVWAVGYVPASPDGKQAPTPIVLHSDGASWRRVAIPVPRGRLDGLTAFGPDEVWISGVDADHSGQVLFLRFDGREWSRSYGPLLRRHRDDQQYEESDDIRVTGIVRVPGITGLWAVGSVGVGDAEAAFTLRHE</sequence>
<proteinExistence type="predicted"/>
<dbReference type="EMBL" id="BMNT01000008">
    <property type="protein sequence ID" value="GGK76510.1"/>
    <property type="molecule type" value="Genomic_DNA"/>
</dbReference>
<feature type="chain" id="PRO_5036895998" description="Lipoprotein" evidence="2">
    <location>
        <begin position="27"/>
        <end position="421"/>
    </location>
</feature>
<evidence type="ECO:0000313" key="4">
    <source>
        <dbReference type="Proteomes" id="UP000645217"/>
    </source>
</evidence>
<keyword evidence="4" id="KW-1185">Reference proteome</keyword>
<dbReference type="Proteomes" id="UP000645217">
    <property type="component" value="Unassembled WGS sequence"/>
</dbReference>